<dbReference type="Pfam" id="PF08798">
    <property type="entry name" value="CRISPR_assoc"/>
    <property type="match status" value="1"/>
</dbReference>
<dbReference type="SMART" id="SM01101">
    <property type="entry name" value="CRISPR_assoc"/>
    <property type="match status" value="1"/>
</dbReference>
<dbReference type="SUPFAM" id="SSF117987">
    <property type="entry name" value="CRISPR-associated protein"/>
    <property type="match status" value="1"/>
</dbReference>
<dbReference type="NCBIfam" id="TIGR01907">
    <property type="entry name" value="casE_Cse3"/>
    <property type="match status" value="1"/>
</dbReference>
<evidence type="ECO:0000313" key="2">
    <source>
        <dbReference type="Proteomes" id="UP001149009"/>
    </source>
</evidence>
<comment type="caution">
    <text evidence="1">The sequence shown here is derived from an EMBL/GenBank/DDBJ whole genome shotgun (WGS) entry which is preliminary data.</text>
</comment>
<evidence type="ECO:0000313" key="1">
    <source>
        <dbReference type="EMBL" id="MCT8988853.1"/>
    </source>
</evidence>
<dbReference type="InterPro" id="IPR010179">
    <property type="entry name" value="CRISPR-assoc_prot_Cse3"/>
</dbReference>
<dbReference type="AlphaFoldDB" id="A0A9X3B595"/>
<dbReference type="Gene3D" id="3.30.70.1210">
    <property type="entry name" value="Crispr-associated protein, domain 2"/>
    <property type="match status" value="1"/>
</dbReference>
<gene>
    <name evidence="1" type="primary">cas6e</name>
    <name evidence="1" type="ORF">NYR54_00890</name>
</gene>
<keyword evidence="2" id="KW-1185">Reference proteome</keyword>
<name>A0A9X3B595_9HYPH</name>
<sequence>MSTLFMISLPLDLGDFRRWAALRSVALDEGRALHHLLSETFGKGALQPFRLMVARGARRGMLYAYTRQDAESLRQMAREVGMPEAVAVADPARIKAKEMPPTWREGRHLAFDVRIRPVRRLNSPLEGWSREEQRRQLKGQQGKGAFRKGSEVDAFLVARLRRYPEGMPDEEPDNAGLTREAIYRDWLAERLGGAAELCADKTRLAHFERTIIERNGRIEGPDATLHGELTITDGAAFADLLASGLGRHTAYGYGMLLLRPAGR</sequence>
<accession>A0A9X3B595</accession>
<reference evidence="1" key="1">
    <citation type="submission" date="2022-08" db="EMBL/GenBank/DDBJ databases">
        <title>Chelativorans sichuanense sp. nov., a paraffin oil-degrading bacterium isolated from a mixture of oil-based drill cuttings and paddy soil.</title>
        <authorList>
            <person name="Yu J."/>
            <person name="Liu H."/>
            <person name="Chen Q."/>
        </authorList>
    </citation>
    <scope>NUCLEOTIDE SEQUENCE</scope>
    <source>
        <strain evidence="1">SCAU 2101</strain>
    </source>
</reference>
<protein>
    <submittedName>
        <fullName evidence="1">Type I-E CRISPR-associated protein Cas6/Cse3/CasE</fullName>
    </submittedName>
</protein>
<dbReference type="Proteomes" id="UP001149009">
    <property type="component" value="Unassembled WGS sequence"/>
</dbReference>
<organism evidence="1 2">
    <name type="scientific">Chelativorans petroleitrophicus</name>
    <dbReference type="NCBI Taxonomy" id="2975484"/>
    <lineage>
        <taxon>Bacteria</taxon>
        <taxon>Pseudomonadati</taxon>
        <taxon>Pseudomonadota</taxon>
        <taxon>Alphaproteobacteria</taxon>
        <taxon>Hyphomicrobiales</taxon>
        <taxon>Phyllobacteriaceae</taxon>
        <taxon>Chelativorans</taxon>
    </lineage>
</organism>
<dbReference type="EMBL" id="JAODNV010000003">
    <property type="protein sequence ID" value="MCT8988853.1"/>
    <property type="molecule type" value="Genomic_DNA"/>
</dbReference>
<dbReference type="RefSeq" id="WP_261513493.1">
    <property type="nucleotide sequence ID" value="NZ_JAODNV010000003.1"/>
</dbReference>
<proteinExistence type="predicted"/>